<comment type="caution">
    <text evidence="3">The sequence shown here is derived from an EMBL/GenBank/DDBJ whole genome shotgun (WGS) entry which is preliminary data.</text>
</comment>
<feature type="signal peptide" evidence="1">
    <location>
        <begin position="1"/>
        <end position="28"/>
    </location>
</feature>
<dbReference type="Pfam" id="PF00149">
    <property type="entry name" value="Metallophos"/>
    <property type="match status" value="1"/>
</dbReference>
<keyword evidence="1" id="KW-0732">Signal</keyword>
<dbReference type="PANTHER" id="PTHR43143">
    <property type="entry name" value="METALLOPHOSPHOESTERASE, CALCINEURIN SUPERFAMILY"/>
    <property type="match status" value="1"/>
</dbReference>
<dbReference type="RefSeq" id="WP_187257722.1">
    <property type="nucleotide sequence ID" value="NZ_JBHULF010000020.1"/>
</dbReference>
<feature type="chain" id="PRO_5045872316" evidence="1">
    <location>
        <begin position="29"/>
        <end position="282"/>
    </location>
</feature>
<proteinExistence type="predicted"/>
<dbReference type="Proteomes" id="UP000765802">
    <property type="component" value="Unassembled WGS sequence"/>
</dbReference>
<sequence>MQRRKFLQNLSASMLLLMANGSIRSVQASPLDATGYNGHPAQDNRFRFAITSDGHYGQPNTPFAENFNLITASINSFHTASPLQFCIVNGDIIHDNPAFLEPAAAALKAIKPPFYVTKGNHDMVSEARWKEVWNMPVNHTVEMGDNVLLLGTTADEKGKYLAPDTDWFRQQLKQYKSAKNIFIFIHITPVKWTKHAVDGKDFQQLLRDSSNVRAVFNGHDHDQDGVKMMGNIPFLFDGHFGGNWGTAYKGFRVVELLEDNSLLTYIMNPLEKMSELNIYNSL</sequence>
<dbReference type="InterPro" id="IPR029052">
    <property type="entry name" value="Metallo-depent_PP-like"/>
</dbReference>
<dbReference type="InterPro" id="IPR004843">
    <property type="entry name" value="Calcineurin-like_PHP"/>
</dbReference>
<organism evidence="3 4">
    <name type="scientific">Flavihumibacter stibioxidans</name>
    <dbReference type="NCBI Taxonomy" id="1834163"/>
    <lineage>
        <taxon>Bacteria</taxon>
        <taxon>Pseudomonadati</taxon>
        <taxon>Bacteroidota</taxon>
        <taxon>Chitinophagia</taxon>
        <taxon>Chitinophagales</taxon>
        <taxon>Chitinophagaceae</taxon>
        <taxon>Flavihumibacter</taxon>
    </lineage>
</organism>
<dbReference type="SUPFAM" id="SSF56300">
    <property type="entry name" value="Metallo-dependent phosphatases"/>
    <property type="match status" value="1"/>
</dbReference>
<evidence type="ECO:0000259" key="2">
    <source>
        <dbReference type="Pfam" id="PF00149"/>
    </source>
</evidence>
<reference evidence="3 4" key="1">
    <citation type="submission" date="2016-07" db="EMBL/GenBank/DDBJ databases">
        <title>Genome analysis of Flavihumibacter stibioxidans YS-17.</title>
        <authorList>
            <person name="Shi K."/>
            <person name="Han Y."/>
            <person name="Wang G."/>
        </authorList>
    </citation>
    <scope>NUCLEOTIDE SEQUENCE [LARGE SCALE GENOMIC DNA]</scope>
    <source>
        <strain evidence="3 4">YS-17</strain>
    </source>
</reference>
<evidence type="ECO:0000313" key="3">
    <source>
        <dbReference type="EMBL" id="MBC6492399.1"/>
    </source>
</evidence>
<dbReference type="Gene3D" id="3.60.21.10">
    <property type="match status" value="1"/>
</dbReference>
<dbReference type="EMBL" id="MBUA01000028">
    <property type="protein sequence ID" value="MBC6492399.1"/>
    <property type="molecule type" value="Genomic_DNA"/>
</dbReference>
<accession>A0ABR7MD18</accession>
<keyword evidence="4" id="KW-1185">Reference proteome</keyword>
<name>A0ABR7MD18_9BACT</name>
<dbReference type="InterPro" id="IPR051918">
    <property type="entry name" value="STPP_CPPED1"/>
</dbReference>
<protein>
    <submittedName>
        <fullName evidence="3">Metallophosphoesterase</fullName>
    </submittedName>
</protein>
<evidence type="ECO:0000313" key="4">
    <source>
        <dbReference type="Proteomes" id="UP000765802"/>
    </source>
</evidence>
<gene>
    <name evidence="3" type="ORF">BC349_15165</name>
</gene>
<evidence type="ECO:0000256" key="1">
    <source>
        <dbReference type="SAM" id="SignalP"/>
    </source>
</evidence>
<feature type="domain" description="Calcineurin-like phosphoesterase" evidence="2">
    <location>
        <begin position="46"/>
        <end position="222"/>
    </location>
</feature>
<dbReference type="PANTHER" id="PTHR43143:SF1">
    <property type="entry name" value="SERINE_THREONINE-PROTEIN PHOSPHATASE CPPED1"/>
    <property type="match status" value="1"/>
</dbReference>